<dbReference type="Proteomes" id="UP000318521">
    <property type="component" value="Unassembled WGS sequence"/>
</dbReference>
<comment type="caution">
    <text evidence="2">The sequence shown here is derived from an EMBL/GenBank/DDBJ whole genome shotgun (WGS) entry which is preliminary data.</text>
</comment>
<dbReference type="GO" id="GO:0004622">
    <property type="term" value="F:phosphatidylcholine lysophospholipase activity"/>
    <property type="evidence" value="ECO:0007669"/>
    <property type="project" value="TreeGrafter"/>
</dbReference>
<dbReference type="InterPro" id="IPR013830">
    <property type="entry name" value="SGNH_hydro"/>
</dbReference>
<dbReference type="AlphaFoldDB" id="A0A554A0S1"/>
<sequence>MEWKIQDKLILIGDSITENGRFEDPEDVGIGYASFIHHYLTVKHPEAKLQILNKGISGDRITDLEARWDRDVLAHKPDWVSISIGINDVWKQFEHPEMEQVDIQRFEQTYEYLIKQTLEQTEAKIILMEPTIIEEHADSDENLALKSYVEVVHRLAETYKLLLVPTHQAFISYLNSESPVPLTTDGVHMNTKGDILMASTWLETFYKG</sequence>
<dbReference type="PANTHER" id="PTHR30383">
    <property type="entry name" value="THIOESTERASE 1/PROTEASE 1/LYSOPHOSPHOLIPASE L1"/>
    <property type="match status" value="1"/>
</dbReference>
<keyword evidence="3" id="KW-1185">Reference proteome</keyword>
<proteinExistence type="predicted"/>
<dbReference type="Gene3D" id="3.40.50.1110">
    <property type="entry name" value="SGNH hydrolase"/>
    <property type="match status" value="1"/>
</dbReference>
<gene>
    <name evidence="2" type="ORF">FN960_06005</name>
</gene>
<dbReference type="CDD" id="cd01834">
    <property type="entry name" value="SGNH_hydrolase_like_2"/>
    <property type="match status" value="1"/>
</dbReference>
<dbReference type="RefSeq" id="WP_143847791.1">
    <property type="nucleotide sequence ID" value="NZ_VLXZ01000003.1"/>
</dbReference>
<dbReference type="InterPro" id="IPR036514">
    <property type="entry name" value="SGNH_hydro_sf"/>
</dbReference>
<dbReference type="PANTHER" id="PTHR30383:SF5">
    <property type="entry name" value="SGNH HYDROLASE-TYPE ESTERASE DOMAIN-CONTAINING PROTEIN"/>
    <property type="match status" value="1"/>
</dbReference>
<dbReference type="SUPFAM" id="SSF52266">
    <property type="entry name" value="SGNH hydrolase"/>
    <property type="match status" value="1"/>
</dbReference>
<evidence type="ECO:0000313" key="2">
    <source>
        <dbReference type="EMBL" id="TSB47291.1"/>
    </source>
</evidence>
<dbReference type="Pfam" id="PF13472">
    <property type="entry name" value="Lipase_GDSL_2"/>
    <property type="match status" value="1"/>
</dbReference>
<organism evidence="2 3">
    <name type="scientific">Alkalicoccobacillus porphyridii</name>
    <dbReference type="NCBI Taxonomy" id="2597270"/>
    <lineage>
        <taxon>Bacteria</taxon>
        <taxon>Bacillati</taxon>
        <taxon>Bacillota</taxon>
        <taxon>Bacilli</taxon>
        <taxon>Bacillales</taxon>
        <taxon>Bacillaceae</taxon>
        <taxon>Alkalicoccobacillus</taxon>
    </lineage>
</organism>
<evidence type="ECO:0000259" key="1">
    <source>
        <dbReference type="Pfam" id="PF13472"/>
    </source>
</evidence>
<dbReference type="InterPro" id="IPR051532">
    <property type="entry name" value="Ester_Hydrolysis_Enzymes"/>
</dbReference>
<feature type="domain" description="SGNH hydrolase-type esterase" evidence="1">
    <location>
        <begin position="11"/>
        <end position="193"/>
    </location>
</feature>
<dbReference type="EMBL" id="VLXZ01000003">
    <property type="protein sequence ID" value="TSB47291.1"/>
    <property type="molecule type" value="Genomic_DNA"/>
</dbReference>
<name>A0A554A0S1_9BACI</name>
<dbReference type="OrthoDB" id="9794725at2"/>
<keyword evidence="2" id="KW-0378">Hydrolase</keyword>
<evidence type="ECO:0000313" key="3">
    <source>
        <dbReference type="Proteomes" id="UP000318521"/>
    </source>
</evidence>
<protein>
    <submittedName>
        <fullName evidence="2">SGNH/GDSL hydrolase family protein</fullName>
    </submittedName>
</protein>
<accession>A0A554A0S1</accession>
<reference evidence="2 3" key="1">
    <citation type="submission" date="2019-07" db="EMBL/GenBank/DDBJ databases">
        <authorList>
            <person name="Park Y.J."/>
            <person name="Jeong S.E."/>
            <person name="Jung H.S."/>
        </authorList>
    </citation>
    <scope>NUCLEOTIDE SEQUENCE [LARGE SCALE GENOMIC DNA]</scope>
    <source>
        <strain evidence="3">P16(2019)</strain>
    </source>
</reference>